<dbReference type="GO" id="GO:0003723">
    <property type="term" value="F:RNA binding"/>
    <property type="evidence" value="ECO:0007669"/>
    <property type="project" value="UniProtKB-UniRule"/>
</dbReference>
<evidence type="ECO:0000256" key="4">
    <source>
        <dbReference type="ARBA" id="ARBA00022946"/>
    </source>
</evidence>
<name>A0A843UHG0_COLES</name>
<feature type="region of interest" description="Disordered" evidence="8">
    <location>
        <begin position="23"/>
        <end position="83"/>
    </location>
</feature>
<gene>
    <name evidence="10" type="ORF">Taro_017951</name>
</gene>
<feature type="domain" description="CRM" evidence="9">
    <location>
        <begin position="393"/>
        <end position="489"/>
    </location>
</feature>
<evidence type="ECO:0000259" key="9">
    <source>
        <dbReference type="PROSITE" id="PS51295"/>
    </source>
</evidence>
<evidence type="ECO:0000256" key="7">
    <source>
        <dbReference type="PROSITE-ProRule" id="PRU00626"/>
    </source>
</evidence>
<feature type="compositionally biased region" description="Basic and acidic residues" evidence="8">
    <location>
        <begin position="50"/>
        <end position="59"/>
    </location>
</feature>
<dbReference type="SMART" id="SM01103">
    <property type="entry name" value="CRS1_YhbY"/>
    <property type="match status" value="2"/>
</dbReference>
<keyword evidence="4" id="KW-0809">Transit peptide</keyword>
<organism evidence="10 11">
    <name type="scientific">Colocasia esculenta</name>
    <name type="common">Wild taro</name>
    <name type="synonym">Arum esculentum</name>
    <dbReference type="NCBI Taxonomy" id="4460"/>
    <lineage>
        <taxon>Eukaryota</taxon>
        <taxon>Viridiplantae</taxon>
        <taxon>Streptophyta</taxon>
        <taxon>Embryophyta</taxon>
        <taxon>Tracheophyta</taxon>
        <taxon>Spermatophyta</taxon>
        <taxon>Magnoliopsida</taxon>
        <taxon>Liliopsida</taxon>
        <taxon>Araceae</taxon>
        <taxon>Aroideae</taxon>
        <taxon>Colocasieae</taxon>
        <taxon>Colocasia</taxon>
    </lineage>
</organism>
<keyword evidence="5" id="KW-0508">mRNA splicing</keyword>
<dbReference type="SUPFAM" id="SSF75471">
    <property type="entry name" value="YhbY-like"/>
    <property type="match status" value="2"/>
</dbReference>
<accession>A0A843UHG0</accession>
<feature type="region of interest" description="Disordered" evidence="8">
    <location>
        <begin position="515"/>
        <end position="544"/>
    </location>
</feature>
<sequence length="555" mass="62417">MFSRRFSRQLGFAAPTLRRALCSVSGSSLPPSSNLSRYGFEPPPYLSPHDPTHAAEGGRPRRRKEKPRYRPPSSLDREGRKPLHSDLPFDFRFSYTESNPDVKPIGLREPKYSPFGPDRIDRFWTGNCAPAVDPTVRSVDGDGGGDGGDGKKGASRRKSREEILGEPLTPAEMKILVEKCQRHRTKRQVNLGRDGLIHNMLNDIHNNWKHAEAVRIKCLGVPTVDMNNVCTQLEVSNPCFADGGEGERGASRQEMNCDFFMWCDKVQSFVKTTTCEKDEKIKKLENRIACLEDELRGSKSLINKAKVVVQSLPKTFAFLSILDKDGGDGSDGDSHSQEDMNDKTGGQIIHRKGGTIILYRGRYYNPKKRPVIPLMLWKPHEPIYPKLIKTVIDGLTVEETKEMRKKGLMVPVLTKLAKNGYYANLVTMIRDAFMTDELVRIDCKGLERSDYKKIGAKLRDLVPCVLVTFEKEQIVVWRGKNYNSSVKQIYSEYIRSSTEDKLDNDAEKDRQNGIFQLSDDASESDVEQSTQVPFEASEGDTNEKILSGACGQDCG</sequence>
<feature type="region of interest" description="Disordered" evidence="8">
    <location>
        <begin position="132"/>
        <end position="162"/>
    </location>
</feature>
<dbReference type="GO" id="GO:0000373">
    <property type="term" value="P:Group II intron splicing"/>
    <property type="evidence" value="ECO:0007669"/>
    <property type="project" value="InterPro"/>
</dbReference>
<evidence type="ECO:0000313" key="11">
    <source>
        <dbReference type="Proteomes" id="UP000652761"/>
    </source>
</evidence>
<feature type="compositionally biased region" description="Low complexity" evidence="8">
    <location>
        <begin position="23"/>
        <end position="36"/>
    </location>
</feature>
<dbReference type="GO" id="GO:0006397">
    <property type="term" value="P:mRNA processing"/>
    <property type="evidence" value="ECO:0007669"/>
    <property type="project" value="UniProtKB-KW"/>
</dbReference>
<feature type="compositionally biased region" description="Basic residues" evidence="8">
    <location>
        <begin position="60"/>
        <end position="69"/>
    </location>
</feature>
<dbReference type="FunFam" id="3.30.110.60:FF:000002">
    <property type="entry name" value="CRS2-associated factor 1, chloroplastic"/>
    <property type="match status" value="1"/>
</dbReference>
<keyword evidence="6" id="KW-0687">Ribonucleoprotein</keyword>
<keyword evidence="2" id="KW-0677">Repeat</keyword>
<feature type="compositionally biased region" description="Basic and acidic residues" evidence="8">
    <location>
        <begin position="327"/>
        <end position="342"/>
    </location>
</feature>
<dbReference type="Proteomes" id="UP000652761">
    <property type="component" value="Unassembled WGS sequence"/>
</dbReference>
<evidence type="ECO:0000256" key="1">
    <source>
        <dbReference type="ARBA" id="ARBA00022664"/>
    </source>
</evidence>
<keyword evidence="1" id="KW-0507">mRNA processing</keyword>
<dbReference type="InterPro" id="IPR001890">
    <property type="entry name" value="RNA-binding_CRM"/>
</dbReference>
<evidence type="ECO:0000256" key="2">
    <source>
        <dbReference type="ARBA" id="ARBA00022737"/>
    </source>
</evidence>
<dbReference type="Gene3D" id="3.30.110.60">
    <property type="entry name" value="YhbY-like"/>
    <property type="match status" value="2"/>
</dbReference>
<dbReference type="GO" id="GO:1990904">
    <property type="term" value="C:ribonucleoprotein complex"/>
    <property type="evidence" value="ECO:0007669"/>
    <property type="project" value="UniProtKB-KW"/>
</dbReference>
<evidence type="ECO:0000256" key="5">
    <source>
        <dbReference type="ARBA" id="ARBA00023187"/>
    </source>
</evidence>
<protein>
    <recommendedName>
        <fullName evidence="9">CRM domain-containing protein</fullName>
    </recommendedName>
</protein>
<dbReference type="EMBL" id="NMUH01000827">
    <property type="protein sequence ID" value="MQL85412.1"/>
    <property type="molecule type" value="Genomic_DNA"/>
</dbReference>
<dbReference type="InterPro" id="IPR044599">
    <property type="entry name" value="CAF1P_plant"/>
</dbReference>
<dbReference type="PANTHER" id="PTHR46247">
    <property type="entry name" value="CRS2-ASSOCIATED FACTOR 1, CHLOROPLASTIC"/>
    <property type="match status" value="1"/>
</dbReference>
<reference evidence="10" key="1">
    <citation type="submission" date="2017-07" db="EMBL/GenBank/DDBJ databases">
        <title>Taro Niue Genome Assembly and Annotation.</title>
        <authorList>
            <person name="Atibalentja N."/>
            <person name="Keating K."/>
            <person name="Fields C.J."/>
        </authorList>
    </citation>
    <scope>NUCLEOTIDE SEQUENCE</scope>
    <source>
        <strain evidence="10">Niue_2</strain>
        <tissue evidence="10">Leaf</tissue>
    </source>
</reference>
<comment type="caution">
    <text evidence="10">The sequence shown here is derived from an EMBL/GenBank/DDBJ whole genome shotgun (WGS) entry which is preliminary data.</text>
</comment>
<feature type="domain" description="CRM" evidence="9">
    <location>
        <begin position="166"/>
        <end position="272"/>
    </location>
</feature>
<dbReference type="InterPro" id="IPR035920">
    <property type="entry name" value="YhbY-like_sf"/>
</dbReference>
<dbReference type="Pfam" id="PF01985">
    <property type="entry name" value="CRS1_YhbY"/>
    <property type="match status" value="2"/>
</dbReference>
<evidence type="ECO:0000313" key="10">
    <source>
        <dbReference type="EMBL" id="MQL85412.1"/>
    </source>
</evidence>
<keyword evidence="11" id="KW-1185">Reference proteome</keyword>
<dbReference type="OrthoDB" id="1911210at2759"/>
<feature type="region of interest" description="Disordered" evidence="8">
    <location>
        <begin position="327"/>
        <end position="346"/>
    </location>
</feature>
<evidence type="ECO:0000256" key="8">
    <source>
        <dbReference type="SAM" id="MobiDB-lite"/>
    </source>
</evidence>
<keyword evidence="3 7" id="KW-0694">RNA-binding</keyword>
<dbReference type="PROSITE" id="PS51295">
    <property type="entry name" value="CRM"/>
    <property type="match status" value="2"/>
</dbReference>
<evidence type="ECO:0000256" key="6">
    <source>
        <dbReference type="ARBA" id="ARBA00023274"/>
    </source>
</evidence>
<evidence type="ECO:0000256" key="3">
    <source>
        <dbReference type="ARBA" id="ARBA00022884"/>
    </source>
</evidence>
<proteinExistence type="predicted"/>
<dbReference type="AlphaFoldDB" id="A0A843UHG0"/>
<dbReference type="PANTHER" id="PTHR46247:SF2">
    <property type="entry name" value="CRS2-ASSOCIATED FACTOR 1, MITOCHONDRIAL"/>
    <property type="match status" value="1"/>
</dbReference>